<evidence type="ECO:0000313" key="3">
    <source>
        <dbReference type="Proteomes" id="UP000255265"/>
    </source>
</evidence>
<evidence type="ECO:0000313" key="2">
    <source>
        <dbReference type="EMBL" id="RDI29126.1"/>
    </source>
</evidence>
<gene>
    <name evidence="2" type="ORF">DFR41_101882</name>
</gene>
<dbReference type="Proteomes" id="UP000255265">
    <property type="component" value="Unassembled WGS sequence"/>
</dbReference>
<dbReference type="Gene3D" id="3.60.21.70">
    <property type="entry name" value="PhoD-like phosphatase"/>
    <property type="match status" value="1"/>
</dbReference>
<dbReference type="RefSeq" id="WP_114801821.1">
    <property type="nucleotide sequence ID" value="NZ_QQAV01000001.1"/>
</dbReference>
<sequence>MPTPLKIAFTSCAEATQFPSQPVWTRIADASPDRLVLLGDAAYYDVHGADTASVKAMSAEQFGRHAHRRLQQQLDCPEFRALVAKVPTSAIWDDHDFLWNNACGADLAADPQWRDHLAYSRCLFHAFRAALAASPGPGRMPLFETIDHTRPPPAPGYQRVPLADGVVLHLTDGRSFKAGNGHKALLGQPQMAALIAGCAEPQAIHIVASGVVFERDTWLANSADQGETWADCRPEHDQLLALAAQRRLLLLSGDIHRNTFRRYQRYAGETCLFEATASGAALPAWMMTSRNPTTLHHWGLATVHDDHVEVGLYHSGGLAERHTIPRDDWQ</sequence>
<dbReference type="OrthoDB" id="327733at2"/>
<reference evidence="2 3" key="1">
    <citation type="submission" date="2018-07" db="EMBL/GenBank/DDBJ databases">
        <title>Genomic Encyclopedia of Type Strains, Phase IV (KMG-IV): sequencing the most valuable type-strain genomes for metagenomic binning, comparative biology and taxonomic classification.</title>
        <authorList>
            <person name="Goeker M."/>
        </authorList>
    </citation>
    <scope>NUCLEOTIDE SEQUENCE [LARGE SCALE GENOMIC DNA]</scope>
    <source>
        <strain evidence="2 3">DSM 21352</strain>
    </source>
</reference>
<proteinExistence type="predicted"/>
<keyword evidence="3" id="KW-1185">Reference proteome</keyword>
<dbReference type="SUPFAM" id="SSF56300">
    <property type="entry name" value="Metallo-dependent phosphatases"/>
    <property type="match status" value="1"/>
</dbReference>
<dbReference type="AlphaFoldDB" id="A0A370FN20"/>
<dbReference type="EMBL" id="QQAV01000001">
    <property type="protein sequence ID" value="RDI29126.1"/>
    <property type="molecule type" value="Genomic_DNA"/>
</dbReference>
<feature type="domain" description="PhoD-like phosphatase metallophosphatase" evidence="1">
    <location>
        <begin position="8"/>
        <end position="265"/>
    </location>
</feature>
<comment type="caution">
    <text evidence="2">The sequence shown here is derived from an EMBL/GenBank/DDBJ whole genome shotgun (WGS) entry which is preliminary data.</text>
</comment>
<accession>A0A370FN20</accession>
<name>A0A370FN20_9BURK</name>
<dbReference type="InterPro" id="IPR029052">
    <property type="entry name" value="Metallo-depent_PP-like"/>
</dbReference>
<organism evidence="2 3">
    <name type="scientific">Pseudacidovorax intermedius</name>
    <dbReference type="NCBI Taxonomy" id="433924"/>
    <lineage>
        <taxon>Bacteria</taxon>
        <taxon>Pseudomonadati</taxon>
        <taxon>Pseudomonadota</taxon>
        <taxon>Betaproteobacteria</taxon>
        <taxon>Burkholderiales</taxon>
        <taxon>Comamonadaceae</taxon>
        <taxon>Pseudacidovorax</taxon>
    </lineage>
</organism>
<dbReference type="PANTHER" id="PTHR33987">
    <property type="entry name" value="CALCINEURIN-LIKE METALLO-PHOSPHOESTERASE SUPERFAMILY PROTEIN"/>
    <property type="match status" value="1"/>
</dbReference>
<dbReference type="PANTHER" id="PTHR33987:SF1">
    <property type="entry name" value="CALCINEURIN-LIKE METALLO-PHOSPHOESTERASE SUPERFAMILY PROTEIN"/>
    <property type="match status" value="1"/>
</dbReference>
<dbReference type="InterPro" id="IPR018946">
    <property type="entry name" value="PhoD-like_MPP"/>
</dbReference>
<dbReference type="Pfam" id="PF09423">
    <property type="entry name" value="PhoD"/>
    <property type="match status" value="1"/>
</dbReference>
<dbReference type="InterPro" id="IPR038607">
    <property type="entry name" value="PhoD-like_sf"/>
</dbReference>
<evidence type="ECO:0000259" key="1">
    <source>
        <dbReference type="Pfam" id="PF09423"/>
    </source>
</evidence>
<protein>
    <submittedName>
        <fullName evidence="2">PhoD-like phosphatase</fullName>
    </submittedName>
</protein>